<evidence type="ECO:0000313" key="10">
    <source>
        <dbReference type="Proteomes" id="UP000323565"/>
    </source>
</evidence>
<dbReference type="SUPFAM" id="SSF141322">
    <property type="entry name" value="NfeD domain-like"/>
    <property type="match status" value="1"/>
</dbReference>
<reference evidence="7 10" key="2">
    <citation type="submission" date="2019-08" db="EMBL/GenBank/DDBJ databases">
        <title>Dermacoccus abyssi strain HZAU 226, whole genome Nanopore sequencing project.</title>
        <authorList>
            <person name="Guo A."/>
            <person name="Zhang X."/>
            <person name="Ruan Y."/>
            <person name="Liu W."/>
            <person name="Chen Q."/>
            <person name="Gu L."/>
        </authorList>
    </citation>
    <scope>NUCLEOTIDE SEQUENCE [LARGE SCALE GENOMIC DNA]</scope>
    <source>
        <strain evidence="7 10">HZAU 226</strain>
    </source>
</reference>
<dbReference type="Gene3D" id="2.40.50.140">
    <property type="entry name" value="Nucleic acid-binding proteins"/>
    <property type="match status" value="1"/>
</dbReference>
<keyword evidence="3 5" id="KW-1133">Transmembrane helix</keyword>
<evidence type="ECO:0000313" key="9">
    <source>
        <dbReference type="Proteomes" id="UP000285376"/>
    </source>
</evidence>
<protein>
    <submittedName>
        <fullName evidence="8">NfeD family protein</fullName>
    </submittedName>
</protein>
<evidence type="ECO:0000256" key="5">
    <source>
        <dbReference type="SAM" id="Phobius"/>
    </source>
</evidence>
<evidence type="ECO:0000256" key="2">
    <source>
        <dbReference type="ARBA" id="ARBA00022692"/>
    </source>
</evidence>
<evidence type="ECO:0000256" key="4">
    <source>
        <dbReference type="ARBA" id="ARBA00023136"/>
    </source>
</evidence>
<evidence type="ECO:0000256" key="3">
    <source>
        <dbReference type="ARBA" id="ARBA00022989"/>
    </source>
</evidence>
<dbReference type="InterPro" id="IPR012340">
    <property type="entry name" value="NA-bd_OB-fold"/>
</dbReference>
<keyword evidence="2 5" id="KW-0812">Transmembrane</keyword>
<dbReference type="InterPro" id="IPR052165">
    <property type="entry name" value="Membrane_assoc_protease"/>
</dbReference>
<accession>A0A417ZA13</accession>
<keyword evidence="10" id="KW-1185">Reference proteome</keyword>
<dbReference type="AlphaFoldDB" id="A0A417ZA13"/>
<reference evidence="8 9" key="1">
    <citation type="submission" date="2018-08" db="EMBL/GenBank/DDBJ databases">
        <title>Whole genome sequence analysis of Dermacoccus abyssi bacteria isolated from Deep Mariana trench Micromonospora spp reveals genes involved in the environmental adaptation and production of secondary metabolites.</title>
        <authorList>
            <person name="Abdel-Mageed W.M."/>
            <person name="Lehri B."/>
            <person name="Nouioui I."/>
            <person name="Goodfellow I."/>
            <person name="Jaspars M."/>
            <person name="Karlyshev A."/>
        </authorList>
    </citation>
    <scope>NUCLEOTIDE SEQUENCE [LARGE SCALE GENOMIC DNA]</scope>
    <source>
        <strain evidence="8 9">MT1.1</strain>
    </source>
</reference>
<feature type="domain" description="NfeD-like C-terminal" evidence="6">
    <location>
        <begin position="88"/>
        <end position="143"/>
    </location>
</feature>
<dbReference type="InterPro" id="IPR002810">
    <property type="entry name" value="NfeD-like_C"/>
</dbReference>
<dbReference type="RefSeq" id="WP_047312822.1">
    <property type="nucleotide sequence ID" value="NZ_CBCRVH010000002.1"/>
</dbReference>
<name>A0A417ZA13_9MICO</name>
<dbReference type="Proteomes" id="UP000285376">
    <property type="component" value="Unassembled WGS sequence"/>
</dbReference>
<dbReference type="GO" id="GO:0005886">
    <property type="term" value="C:plasma membrane"/>
    <property type="evidence" value="ECO:0007669"/>
    <property type="project" value="TreeGrafter"/>
</dbReference>
<organism evidence="8 9">
    <name type="scientific">Dermacoccus abyssi</name>
    <dbReference type="NCBI Taxonomy" id="322596"/>
    <lineage>
        <taxon>Bacteria</taxon>
        <taxon>Bacillati</taxon>
        <taxon>Actinomycetota</taxon>
        <taxon>Actinomycetes</taxon>
        <taxon>Micrococcales</taxon>
        <taxon>Dermacoccaceae</taxon>
        <taxon>Dermacoccus</taxon>
    </lineage>
</organism>
<evidence type="ECO:0000259" key="6">
    <source>
        <dbReference type="Pfam" id="PF01957"/>
    </source>
</evidence>
<dbReference type="PANTHER" id="PTHR33507">
    <property type="entry name" value="INNER MEMBRANE PROTEIN YBBJ"/>
    <property type="match status" value="1"/>
</dbReference>
<dbReference type="Pfam" id="PF01957">
    <property type="entry name" value="NfeD"/>
    <property type="match status" value="1"/>
</dbReference>
<gene>
    <name evidence="8" type="ORF">D1832_01950</name>
    <name evidence="7" type="ORF">FV141_06755</name>
</gene>
<evidence type="ECO:0000313" key="8">
    <source>
        <dbReference type="EMBL" id="RHW47491.1"/>
    </source>
</evidence>
<evidence type="ECO:0000256" key="1">
    <source>
        <dbReference type="ARBA" id="ARBA00004141"/>
    </source>
</evidence>
<proteinExistence type="predicted"/>
<comment type="subcellular location">
    <subcellularLocation>
        <location evidence="1">Membrane</location>
        <topology evidence="1">Multi-pass membrane protein</topology>
    </subcellularLocation>
</comment>
<dbReference type="EMBL" id="QWLM01000002">
    <property type="protein sequence ID" value="RHW47491.1"/>
    <property type="molecule type" value="Genomic_DNA"/>
</dbReference>
<keyword evidence="4 5" id="KW-0472">Membrane</keyword>
<dbReference type="PANTHER" id="PTHR33507:SF3">
    <property type="entry name" value="INNER MEMBRANE PROTEIN YBBJ"/>
    <property type="match status" value="1"/>
</dbReference>
<dbReference type="Proteomes" id="UP000323565">
    <property type="component" value="Chromosome"/>
</dbReference>
<dbReference type="EMBL" id="CP043031">
    <property type="protein sequence ID" value="QEH93252.1"/>
    <property type="molecule type" value="Genomic_DNA"/>
</dbReference>
<sequence length="150" mass="15552">MNGSAWLMWLGVALAMAAVEAVTVDFVFIMLAIGALAGALASFLGAGFVLSAVVAVAVAVGLLFTLRPALRKRLRPKRDNRDIGPTSVVGLTGYVVEPVSDTAGLVKVHGDLWTARTDVRTTLPLGSSVQVVELQGATLLVDPASPGAHY</sequence>
<evidence type="ECO:0000313" key="7">
    <source>
        <dbReference type="EMBL" id="QEH93252.1"/>
    </source>
</evidence>
<feature type="transmembrane region" description="Helical" evidence="5">
    <location>
        <begin position="31"/>
        <end position="64"/>
    </location>
</feature>